<name>A0A0J9XBF2_GEOCN</name>
<dbReference type="InterPro" id="IPR047288">
    <property type="entry name" value="Tudor_SGF29_rpt1"/>
</dbReference>
<feature type="coiled-coil region" evidence="1">
    <location>
        <begin position="75"/>
        <end position="102"/>
    </location>
</feature>
<feature type="region of interest" description="Disordered" evidence="2">
    <location>
        <begin position="124"/>
        <end position="208"/>
    </location>
</feature>
<feature type="domain" description="SGF29 C-terminal" evidence="3">
    <location>
        <begin position="206"/>
        <end position="347"/>
    </location>
</feature>
<dbReference type="STRING" id="1173061.A0A0J9XBF2"/>
<sequence length="347" mass="37426">MSGATDRRLNLWRAISNELNTLSTIQQETLKTTRTAINENSMSGVLAVYDADGNRVLQDFIFNTTDPDGTVDSKIRDIESLKSAYEKNKKKLLEEKKKLELIIGSLKKIVGDAGSAVSFTSAAAGSSSSTAAGSGSGSSSIGGSSNLNSSGGIANSGAGSGGSNNNNTDLPPTGVHKKRRYEEDSVNPGGPLPKRTYSSSSGSSRPDHLITVGSQVAFRLHKQRVNTEEEEEWIQCEVTKVLADGTRYEVRDPEPDENGNPGQVYKASFRDLIRIPPETGSSAALPNYPVGAKVLARYPETTTFYRAEVMGTTSRGGKCRLKFVGEEEEGKEQEVERRVVLPIPNYR</sequence>
<dbReference type="Proteomes" id="UP000242525">
    <property type="component" value="Unassembled WGS sequence"/>
</dbReference>
<comment type="caution">
    <text evidence="4">The sequence shown here is derived from an EMBL/GenBank/DDBJ whole genome shotgun (WGS) entry which is preliminary data.</text>
</comment>
<dbReference type="PANTHER" id="PTHR21539:SF0">
    <property type="entry name" value="SAGA-ASSOCIATED FACTOR 29"/>
    <property type="match status" value="1"/>
</dbReference>
<dbReference type="PANTHER" id="PTHR21539">
    <property type="entry name" value="SAGA-ASSOCIATED FACTOR 29"/>
    <property type="match status" value="1"/>
</dbReference>
<dbReference type="AlphaFoldDB" id="A0A0J9XBF2"/>
<dbReference type="Pfam" id="PF07039">
    <property type="entry name" value="SGF29_Tudor"/>
    <property type="match status" value="1"/>
</dbReference>
<dbReference type="PROSITE" id="PS51518">
    <property type="entry name" value="SGF29_C"/>
    <property type="match status" value="1"/>
</dbReference>
<evidence type="ECO:0000259" key="3">
    <source>
        <dbReference type="PROSITE" id="PS51518"/>
    </source>
</evidence>
<dbReference type="Gene3D" id="2.30.30.140">
    <property type="match status" value="2"/>
</dbReference>
<accession>A0A0J9XBF2</accession>
<keyword evidence="1" id="KW-0175">Coiled coil</keyword>
<protein>
    <recommendedName>
        <fullName evidence="3">SGF29 C-terminal domain-containing protein</fullName>
    </recommendedName>
</protein>
<feature type="compositionally biased region" description="Low complexity" evidence="2">
    <location>
        <begin position="124"/>
        <end position="167"/>
    </location>
</feature>
<dbReference type="EMBL" id="CCBN010000006">
    <property type="protein sequence ID" value="CDO54124.1"/>
    <property type="molecule type" value="Genomic_DNA"/>
</dbReference>
<proteinExistence type="predicted"/>
<evidence type="ECO:0000256" key="2">
    <source>
        <dbReference type="SAM" id="MobiDB-lite"/>
    </source>
</evidence>
<evidence type="ECO:0000313" key="5">
    <source>
        <dbReference type="Proteomes" id="UP000242525"/>
    </source>
</evidence>
<dbReference type="GO" id="GO:0000124">
    <property type="term" value="C:SAGA complex"/>
    <property type="evidence" value="ECO:0007669"/>
    <property type="project" value="InterPro"/>
</dbReference>
<evidence type="ECO:0000256" key="1">
    <source>
        <dbReference type="SAM" id="Coils"/>
    </source>
</evidence>
<dbReference type="InterPro" id="IPR010750">
    <property type="entry name" value="SGF29_tudor-like_dom"/>
</dbReference>
<gene>
    <name evidence="4" type="ORF">BN980_GECA06s05004g</name>
</gene>
<dbReference type="OrthoDB" id="10265994at2759"/>
<organism evidence="4 5">
    <name type="scientific">Geotrichum candidum</name>
    <name type="common">Oospora lactis</name>
    <name type="synonym">Dipodascus geotrichum</name>
    <dbReference type="NCBI Taxonomy" id="1173061"/>
    <lineage>
        <taxon>Eukaryota</taxon>
        <taxon>Fungi</taxon>
        <taxon>Dikarya</taxon>
        <taxon>Ascomycota</taxon>
        <taxon>Saccharomycotina</taxon>
        <taxon>Dipodascomycetes</taxon>
        <taxon>Dipodascales</taxon>
        <taxon>Dipodascaceae</taxon>
        <taxon>Geotrichum</taxon>
    </lineage>
</organism>
<dbReference type="InterPro" id="IPR037802">
    <property type="entry name" value="SGF29"/>
</dbReference>
<evidence type="ECO:0000313" key="4">
    <source>
        <dbReference type="EMBL" id="CDO54124.1"/>
    </source>
</evidence>
<reference evidence="4" key="1">
    <citation type="submission" date="2014-03" db="EMBL/GenBank/DDBJ databases">
        <authorList>
            <person name="Casaregola S."/>
        </authorList>
    </citation>
    <scope>NUCLEOTIDE SEQUENCE [LARGE SCALE GENOMIC DNA]</scope>
    <source>
        <strain evidence="4">CLIB 918</strain>
    </source>
</reference>
<dbReference type="CDD" id="cd20393">
    <property type="entry name" value="Tudor_SGF29_rpt1"/>
    <property type="match status" value="1"/>
</dbReference>
<keyword evidence="5" id="KW-1185">Reference proteome</keyword>